<organism evidence="2 3">
    <name type="scientific">Cuscuta europaea</name>
    <name type="common">European dodder</name>
    <dbReference type="NCBI Taxonomy" id="41803"/>
    <lineage>
        <taxon>Eukaryota</taxon>
        <taxon>Viridiplantae</taxon>
        <taxon>Streptophyta</taxon>
        <taxon>Embryophyta</taxon>
        <taxon>Tracheophyta</taxon>
        <taxon>Spermatophyta</taxon>
        <taxon>Magnoliopsida</taxon>
        <taxon>eudicotyledons</taxon>
        <taxon>Gunneridae</taxon>
        <taxon>Pentapetalae</taxon>
        <taxon>asterids</taxon>
        <taxon>lamiids</taxon>
        <taxon>Solanales</taxon>
        <taxon>Convolvulaceae</taxon>
        <taxon>Cuscuteae</taxon>
        <taxon>Cuscuta</taxon>
        <taxon>Cuscuta subgen. Cuscuta</taxon>
    </lineage>
</organism>
<dbReference type="InterPro" id="IPR055294">
    <property type="entry name" value="FBL60-like"/>
</dbReference>
<gene>
    <name evidence="2" type="ORF">CEURO_LOCUS22431</name>
</gene>
<dbReference type="Gene3D" id="1.20.1280.50">
    <property type="match status" value="1"/>
</dbReference>
<protein>
    <recommendedName>
        <fullName evidence="1">F-box domain-containing protein</fullName>
    </recommendedName>
</protein>
<dbReference type="PANTHER" id="PTHR31293">
    <property type="entry name" value="RNI-LIKE SUPERFAMILY PROTEIN"/>
    <property type="match status" value="1"/>
</dbReference>
<accession>A0A9P1A2L6</accession>
<dbReference type="Gene3D" id="3.80.10.10">
    <property type="entry name" value="Ribonuclease Inhibitor"/>
    <property type="match status" value="1"/>
</dbReference>
<proteinExistence type="predicted"/>
<dbReference type="EMBL" id="CAMAPE010000080">
    <property type="protein sequence ID" value="CAH9119670.1"/>
    <property type="molecule type" value="Genomic_DNA"/>
</dbReference>
<evidence type="ECO:0000313" key="3">
    <source>
        <dbReference type="Proteomes" id="UP001152484"/>
    </source>
</evidence>
<dbReference type="Pfam" id="PF00646">
    <property type="entry name" value="F-box"/>
    <property type="match status" value="1"/>
</dbReference>
<comment type="caution">
    <text evidence="2">The sequence shown here is derived from an EMBL/GenBank/DDBJ whole genome shotgun (WGS) entry which is preliminary data.</text>
</comment>
<dbReference type="InterPro" id="IPR032675">
    <property type="entry name" value="LRR_dom_sf"/>
</dbReference>
<dbReference type="InterPro" id="IPR055357">
    <property type="entry name" value="LRR_At1g61320_AtMIF1"/>
</dbReference>
<dbReference type="InterPro" id="IPR036047">
    <property type="entry name" value="F-box-like_dom_sf"/>
</dbReference>
<reference evidence="2" key="1">
    <citation type="submission" date="2022-07" db="EMBL/GenBank/DDBJ databases">
        <authorList>
            <person name="Macas J."/>
            <person name="Novak P."/>
            <person name="Neumann P."/>
        </authorList>
    </citation>
    <scope>NUCLEOTIDE SEQUENCE</scope>
</reference>
<feature type="domain" description="F-box" evidence="1">
    <location>
        <begin position="4"/>
        <end position="40"/>
    </location>
</feature>
<evidence type="ECO:0000259" key="1">
    <source>
        <dbReference type="PROSITE" id="PS50181"/>
    </source>
</evidence>
<keyword evidence="3" id="KW-1185">Reference proteome</keyword>
<dbReference type="SUPFAM" id="SSF52047">
    <property type="entry name" value="RNI-like"/>
    <property type="match status" value="1"/>
</dbReference>
<dbReference type="InterPro" id="IPR053781">
    <property type="entry name" value="F-box_AtFBL13-like"/>
</dbReference>
<dbReference type="AlphaFoldDB" id="A0A9P1A2L6"/>
<dbReference type="PANTHER" id="PTHR31293:SF12">
    <property type="entry name" value="RNI-LIKE SUPERFAMILY PROTEIN"/>
    <property type="match status" value="1"/>
</dbReference>
<dbReference type="CDD" id="cd22160">
    <property type="entry name" value="F-box_AtFBL13-like"/>
    <property type="match status" value="1"/>
</dbReference>
<dbReference type="PROSITE" id="PS50181">
    <property type="entry name" value="FBOX"/>
    <property type="match status" value="1"/>
</dbReference>
<name>A0A9P1A2L6_CUSEU</name>
<dbReference type="InterPro" id="IPR001810">
    <property type="entry name" value="F-box_dom"/>
</dbReference>
<evidence type="ECO:0000313" key="2">
    <source>
        <dbReference type="EMBL" id="CAH9119670.1"/>
    </source>
</evidence>
<dbReference type="SUPFAM" id="SSF81383">
    <property type="entry name" value="F-box domain"/>
    <property type="match status" value="1"/>
</dbReference>
<dbReference type="Pfam" id="PF23622">
    <property type="entry name" value="LRR_At1g61320_AtMIF1"/>
    <property type="match status" value="1"/>
</dbReference>
<sequence length="395" mass="45729">MAGRDRISQLPEDILDHILGLLPIQDVAKIAVLSTIWRDLWFTLTQLCFDCRFFSYFDKKYQYRRHAAKSSALYVINKVLLQHKGTIRKFVIHLTNMGVLTIKSRSFDFDQWLRLVTCKGVEEVHLYFGHKAYELPHYIVTCSTLKSLYLHGIAIEASAFHLQGTLPNLTSLYFEDVDFGLTHPPYEVVEVPKLKNLSFKSCTNVLQFNITATNLCTLKIKGCFYCKLCNFPTLAPDLISIRVLDLDYHFLEVLPPQTATINVEWLKLSNFRFQDDVRTSAFVSLLRICPKLSRLRIRLLWREDSQDKIDSTSGHWKKLHRAVLKLNQLCVLQLSSFNGIRSEMLFIKEMLASLRALEKVVITCPERRFDGNKKHETLEEVLQFPRASPKAEIVV</sequence>
<dbReference type="Proteomes" id="UP001152484">
    <property type="component" value="Unassembled WGS sequence"/>
</dbReference>
<dbReference type="OrthoDB" id="1722980at2759"/>